<dbReference type="SUPFAM" id="SSF51735">
    <property type="entry name" value="NAD(P)-binding Rossmann-fold domains"/>
    <property type="match status" value="1"/>
</dbReference>
<accession>A0A178Z4D8</accession>
<dbReference type="GeneID" id="30015226"/>
<dbReference type="Proteomes" id="UP000078343">
    <property type="component" value="Unassembled WGS sequence"/>
</dbReference>
<protein>
    <recommendedName>
        <fullName evidence="4">Short-chain dehydrogenase/reductase family protein</fullName>
    </recommendedName>
</protein>
<dbReference type="RefSeq" id="XP_018687977.1">
    <property type="nucleotide sequence ID" value="XM_018842564.1"/>
</dbReference>
<dbReference type="Gene3D" id="3.40.50.720">
    <property type="entry name" value="NAD(P)-binding Rossmann-like Domain"/>
    <property type="match status" value="1"/>
</dbReference>
<dbReference type="STRING" id="1367422.A0A178Z4D8"/>
<dbReference type="InterPro" id="IPR002347">
    <property type="entry name" value="SDR_fam"/>
</dbReference>
<dbReference type="AlphaFoldDB" id="A0A178Z4D8"/>
<gene>
    <name evidence="2" type="ORF">AYL99_11058</name>
</gene>
<comment type="caution">
    <text evidence="2">The sequence shown here is derived from an EMBL/GenBank/DDBJ whole genome shotgun (WGS) entry which is preliminary data.</text>
</comment>
<name>A0A178Z4D8_9EURO</name>
<evidence type="ECO:0000313" key="2">
    <source>
        <dbReference type="EMBL" id="OAP54610.1"/>
    </source>
</evidence>
<dbReference type="OrthoDB" id="191139at2759"/>
<keyword evidence="3" id="KW-1185">Reference proteome</keyword>
<proteinExistence type="predicted"/>
<dbReference type="EMBL" id="LVYI01000013">
    <property type="protein sequence ID" value="OAP54610.1"/>
    <property type="molecule type" value="Genomic_DNA"/>
</dbReference>
<evidence type="ECO:0008006" key="4">
    <source>
        <dbReference type="Google" id="ProtNLM"/>
    </source>
</evidence>
<dbReference type="InterPro" id="IPR036291">
    <property type="entry name" value="NAD(P)-bd_dom_sf"/>
</dbReference>
<dbReference type="GO" id="GO:0016491">
    <property type="term" value="F:oxidoreductase activity"/>
    <property type="evidence" value="ECO:0007669"/>
    <property type="project" value="UniProtKB-KW"/>
</dbReference>
<evidence type="ECO:0000256" key="1">
    <source>
        <dbReference type="ARBA" id="ARBA00023002"/>
    </source>
</evidence>
<dbReference type="PANTHER" id="PTHR43157:SF35">
    <property type="entry name" value="DEHYDROGENASE_REDUCTASE FAMILY PROTEIN, PUTATIVE-RELATED"/>
    <property type="match status" value="1"/>
</dbReference>
<reference evidence="2 3" key="1">
    <citation type="submission" date="2016-04" db="EMBL/GenBank/DDBJ databases">
        <title>Draft genome of Fonsecaea erecta CBS 125763.</title>
        <authorList>
            <person name="Weiss V.A."/>
            <person name="Vicente V.A."/>
            <person name="Raittz R.T."/>
            <person name="Moreno L.F."/>
            <person name="De Souza E.M."/>
            <person name="Pedrosa F.O."/>
            <person name="Steffens M.B."/>
            <person name="Faoro H."/>
            <person name="Tadra-Sfeir M.Z."/>
            <person name="Najafzadeh M.J."/>
            <person name="Felipe M.S."/>
            <person name="Teixeira M."/>
            <person name="Sun J."/>
            <person name="Xi L."/>
            <person name="Gomes R."/>
            <person name="De Azevedo C.M."/>
            <person name="Salgado C.G."/>
            <person name="Da Silva M.B."/>
            <person name="Nascimento M.F."/>
            <person name="Queiroz-Telles F."/>
            <person name="Attili D.S."/>
            <person name="Gorbushina A."/>
        </authorList>
    </citation>
    <scope>NUCLEOTIDE SEQUENCE [LARGE SCALE GENOMIC DNA]</scope>
    <source>
        <strain evidence="2 3">CBS 125763</strain>
    </source>
</reference>
<evidence type="ECO:0000313" key="3">
    <source>
        <dbReference type="Proteomes" id="UP000078343"/>
    </source>
</evidence>
<dbReference type="PANTHER" id="PTHR43157">
    <property type="entry name" value="PHOSPHATIDYLINOSITOL-GLYCAN BIOSYNTHESIS CLASS F PROTEIN-RELATED"/>
    <property type="match status" value="1"/>
</dbReference>
<organism evidence="2 3">
    <name type="scientific">Fonsecaea erecta</name>
    <dbReference type="NCBI Taxonomy" id="1367422"/>
    <lineage>
        <taxon>Eukaryota</taxon>
        <taxon>Fungi</taxon>
        <taxon>Dikarya</taxon>
        <taxon>Ascomycota</taxon>
        <taxon>Pezizomycotina</taxon>
        <taxon>Eurotiomycetes</taxon>
        <taxon>Chaetothyriomycetidae</taxon>
        <taxon>Chaetothyriales</taxon>
        <taxon>Herpotrichiellaceae</taxon>
        <taxon>Fonsecaea</taxon>
    </lineage>
</organism>
<dbReference type="Pfam" id="PF00106">
    <property type="entry name" value="adh_short"/>
    <property type="match status" value="1"/>
</dbReference>
<sequence>MASSKDLPPLTKSYLKIFIESQFRAKPSQLPKGTNLSGKGSNVGIGFEAARQLLSFSLSTLILAVRSVQKGEAAAAKLSKLYPKATIKVWSLDMSSYKSVEAFAKRAECELTRLDMAILNAGIGNPRFEVNANTGHEEMMQVNYLSTALLAILLLPVLKKKSPPDGPGRLSITSSGLALIAKTPESNKGILKSLDIVETFNPFTNYSVSKLLAHMFLYQLEDKVSADDVVANLVDPGYVKGTNLQRHLTGLRAVVSWLLGAATGRSPAHGASTYLDATISKGKESHGCYLADWQIRPFASILYTPEGKQLIEQVWRETLDEFDFVDARGILDWMKE</sequence>
<keyword evidence="1" id="KW-0560">Oxidoreductase</keyword>